<evidence type="ECO:0000313" key="2">
    <source>
        <dbReference type="Proteomes" id="UP000186817"/>
    </source>
</evidence>
<organism evidence="1 2">
    <name type="scientific">Symbiodinium microadriaticum</name>
    <name type="common">Dinoflagellate</name>
    <name type="synonym">Zooxanthella microadriatica</name>
    <dbReference type="NCBI Taxonomy" id="2951"/>
    <lineage>
        <taxon>Eukaryota</taxon>
        <taxon>Sar</taxon>
        <taxon>Alveolata</taxon>
        <taxon>Dinophyceae</taxon>
        <taxon>Suessiales</taxon>
        <taxon>Symbiodiniaceae</taxon>
        <taxon>Symbiodinium</taxon>
    </lineage>
</organism>
<gene>
    <name evidence="1" type="ORF">AK812_SmicGene3268</name>
</gene>
<comment type="caution">
    <text evidence="1">The sequence shown here is derived from an EMBL/GenBank/DDBJ whole genome shotgun (WGS) entry which is preliminary data.</text>
</comment>
<dbReference type="Proteomes" id="UP000186817">
    <property type="component" value="Unassembled WGS sequence"/>
</dbReference>
<dbReference type="AlphaFoldDB" id="A0A1Q9EZ67"/>
<name>A0A1Q9EZ67_SYMMI</name>
<evidence type="ECO:0000313" key="1">
    <source>
        <dbReference type="EMBL" id="OLQ12740.1"/>
    </source>
</evidence>
<dbReference type="EMBL" id="LSRX01000038">
    <property type="protein sequence ID" value="OLQ12740.1"/>
    <property type="molecule type" value="Genomic_DNA"/>
</dbReference>
<reference evidence="1 2" key="1">
    <citation type="submission" date="2016-02" db="EMBL/GenBank/DDBJ databases">
        <title>Genome analysis of coral dinoflagellate symbionts highlights evolutionary adaptations to a symbiotic lifestyle.</title>
        <authorList>
            <person name="Aranda M."/>
            <person name="Li Y."/>
            <person name="Liew Y.J."/>
            <person name="Baumgarten S."/>
            <person name="Simakov O."/>
            <person name="Wilson M."/>
            <person name="Piel J."/>
            <person name="Ashoor H."/>
            <person name="Bougouffa S."/>
            <person name="Bajic V.B."/>
            <person name="Ryu T."/>
            <person name="Ravasi T."/>
            <person name="Bayer T."/>
            <person name="Micklem G."/>
            <person name="Kim H."/>
            <person name="Bhak J."/>
            <person name="Lajeunesse T.C."/>
            <person name="Voolstra C.R."/>
        </authorList>
    </citation>
    <scope>NUCLEOTIDE SEQUENCE [LARGE SCALE GENOMIC DNA]</scope>
    <source>
        <strain evidence="1 2">CCMP2467</strain>
    </source>
</reference>
<keyword evidence="2" id="KW-1185">Reference proteome</keyword>
<sequence length="157" mass="17385">MLTEFLRLEPTGTLPQPFGNALGSSVESAIKVAVVKKAAKKATYIEPKVESFRRNKKGRKLMEQELSRLLVVDAERFKDRPIVDPTTKTIQTKKAKQLPVHAEINRCGRELLNNPPSRHSLLQIVDALLDFKQSGPCMALDAAAEEAAEDEDASAFD</sequence>
<proteinExistence type="predicted"/>
<dbReference type="OrthoDB" id="437626at2759"/>
<protein>
    <submittedName>
        <fullName evidence="1">Uncharacterized protein</fullName>
    </submittedName>
</protein>
<accession>A0A1Q9EZ67</accession>